<dbReference type="EMBL" id="MGBR01000001">
    <property type="protein sequence ID" value="OGK73220.1"/>
    <property type="molecule type" value="Genomic_DNA"/>
</dbReference>
<comment type="caution">
    <text evidence="2">The sequence shown here is derived from an EMBL/GenBank/DDBJ whole genome shotgun (WGS) entry which is preliminary data.</text>
</comment>
<evidence type="ECO:0000259" key="1">
    <source>
        <dbReference type="Pfam" id="PF00534"/>
    </source>
</evidence>
<dbReference type="Gene3D" id="3.40.50.2000">
    <property type="entry name" value="Glycogen Phosphorylase B"/>
    <property type="match status" value="1"/>
</dbReference>
<dbReference type="GO" id="GO:0006487">
    <property type="term" value="P:protein N-linked glycosylation"/>
    <property type="evidence" value="ECO:0007669"/>
    <property type="project" value="TreeGrafter"/>
</dbReference>
<dbReference type="PANTHER" id="PTHR45919:SF1">
    <property type="entry name" value="GDP-MAN:MAN(3)GLCNAC(2)-PP-DOL ALPHA-1,2-MANNOSYLTRANSFERASE"/>
    <property type="match status" value="1"/>
</dbReference>
<dbReference type="GO" id="GO:0016020">
    <property type="term" value="C:membrane"/>
    <property type="evidence" value="ECO:0007669"/>
    <property type="project" value="TreeGrafter"/>
</dbReference>
<proteinExistence type="predicted"/>
<dbReference type="Proteomes" id="UP000177050">
    <property type="component" value="Unassembled WGS sequence"/>
</dbReference>
<dbReference type="InterPro" id="IPR038013">
    <property type="entry name" value="ALG11"/>
</dbReference>
<dbReference type="CDD" id="cd03801">
    <property type="entry name" value="GT4_PimA-like"/>
    <property type="match status" value="1"/>
</dbReference>
<name>A0A1F7KZB2_9BACT</name>
<dbReference type="SUPFAM" id="SSF53756">
    <property type="entry name" value="UDP-Glycosyltransferase/glycogen phosphorylase"/>
    <property type="match status" value="1"/>
</dbReference>
<evidence type="ECO:0000313" key="2">
    <source>
        <dbReference type="EMBL" id="OGK73220.1"/>
    </source>
</evidence>
<organism evidence="2 3">
    <name type="scientific">Candidatus Roizmanbacteria bacterium RIFOXYD1_FULL_38_12</name>
    <dbReference type="NCBI Taxonomy" id="1802093"/>
    <lineage>
        <taxon>Bacteria</taxon>
        <taxon>Candidatus Roizmaniibacteriota</taxon>
    </lineage>
</organism>
<evidence type="ECO:0000313" key="3">
    <source>
        <dbReference type="Proteomes" id="UP000177050"/>
    </source>
</evidence>
<dbReference type="InterPro" id="IPR001296">
    <property type="entry name" value="Glyco_trans_1"/>
</dbReference>
<protein>
    <recommendedName>
        <fullName evidence="1">Glycosyl transferase family 1 domain-containing protein</fullName>
    </recommendedName>
</protein>
<dbReference type="PANTHER" id="PTHR45919">
    <property type="entry name" value="GDP-MAN:MAN(3)GLCNAC(2)-PP-DOL ALPHA-1,2-MANNOSYLTRANSFERASE"/>
    <property type="match status" value="1"/>
</dbReference>
<dbReference type="AlphaFoldDB" id="A0A1F7KZB2"/>
<dbReference type="GO" id="GO:0004377">
    <property type="term" value="F:GDP-Man:Man(3)GlcNAc(2)-PP-Dol alpha-1,2-mannosyltransferase activity"/>
    <property type="evidence" value="ECO:0007669"/>
    <property type="project" value="InterPro"/>
</dbReference>
<accession>A0A1F7KZB2</accession>
<feature type="domain" description="Glycosyl transferase family 1" evidence="1">
    <location>
        <begin position="163"/>
        <end position="335"/>
    </location>
</feature>
<sequence>MKKKAALYDPYLDVLGGGEKHILSILQVIEQNGFEASVFWNKDLGELIKTKLNLNFTDLHFRPNIFQSSSFLKKLSELKTYDILLYVTDGSYFFSSAKKNVIFCMVPNKKLYSLNPLNRMKMINAKFISNSFYTHKWLSKWSIQSQIIYPYVSDDLLSIDLGRKKERIILSVGRFFGHLHSKKHSFIVDTFNKFQKKEPEFKLILVGGLKKEDETYFNDLKTITLNNKNIVLEPNLSYTKLLEHYRKAMFFWHFTGFGTDENKQPERVEHLGMTPLEAMAAGSIPFCFNAGGPRELIKEGHNGYLFNTQNEVIQKTNALIFDEQKYKTMQKNGKNFVSKHFSYELFKTRVEKILL</sequence>
<reference evidence="2 3" key="1">
    <citation type="journal article" date="2016" name="Nat. Commun.">
        <title>Thousands of microbial genomes shed light on interconnected biogeochemical processes in an aquifer system.</title>
        <authorList>
            <person name="Anantharaman K."/>
            <person name="Brown C.T."/>
            <person name="Hug L.A."/>
            <person name="Sharon I."/>
            <person name="Castelle C.J."/>
            <person name="Probst A.J."/>
            <person name="Thomas B.C."/>
            <person name="Singh A."/>
            <person name="Wilkins M.J."/>
            <person name="Karaoz U."/>
            <person name="Brodie E.L."/>
            <person name="Williams K.H."/>
            <person name="Hubbard S.S."/>
            <person name="Banfield J.F."/>
        </authorList>
    </citation>
    <scope>NUCLEOTIDE SEQUENCE [LARGE SCALE GENOMIC DNA]</scope>
</reference>
<dbReference type="Pfam" id="PF00534">
    <property type="entry name" value="Glycos_transf_1"/>
    <property type="match status" value="1"/>
</dbReference>
<gene>
    <name evidence="2" type="ORF">A3K52_00225</name>
</gene>